<evidence type="ECO:0000313" key="3">
    <source>
        <dbReference type="Proteomes" id="UP001065549"/>
    </source>
</evidence>
<keyword evidence="1" id="KW-1133">Transmembrane helix</keyword>
<dbReference type="RefSeq" id="WP_148397719.1">
    <property type="nucleotide sequence ID" value="NZ_JAOSHN010000004.1"/>
</dbReference>
<proteinExistence type="predicted"/>
<feature type="transmembrane region" description="Helical" evidence="1">
    <location>
        <begin position="192"/>
        <end position="213"/>
    </location>
</feature>
<feature type="transmembrane region" description="Helical" evidence="1">
    <location>
        <begin position="225"/>
        <end position="248"/>
    </location>
</feature>
<feature type="transmembrane region" description="Helical" evidence="1">
    <location>
        <begin position="315"/>
        <end position="336"/>
    </location>
</feature>
<reference evidence="2" key="1">
    <citation type="submission" date="2022-09" db="EMBL/GenBank/DDBJ databases">
        <title>Culturomic study of gut microbiota in children with autism spectrum disorder.</title>
        <authorList>
            <person name="Efimov B.A."/>
            <person name="Chaplin A.V."/>
            <person name="Sokolova S.R."/>
            <person name="Pikina A.P."/>
            <person name="Korzhanova M."/>
            <person name="Belova V."/>
            <person name="Korostin D."/>
        </authorList>
    </citation>
    <scope>NUCLEOTIDE SEQUENCE</scope>
    <source>
        <strain evidence="2">ASD5510</strain>
    </source>
</reference>
<dbReference type="Proteomes" id="UP001065549">
    <property type="component" value="Unassembled WGS sequence"/>
</dbReference>
<feature type="transmembrane region" description="Helical" evidence="1">
    <location>
        <begin position="152"/>
        <end position="172"/>
    </location>
</feature>
<feature type="transmembrane region" description="Helical" evidence="1">
    <location>
        <begin position="89"/>
        <end position="110"/>
    </location>
</feature>
<feature type="transmembrane region" description="Helical" evidence="1">
    <location>
        <begin position="122"/>
        <end position="145"/>
    </location>
</feature>
<evidence type="ECO:0008006" key="4">
    <source>
        <dbReference type="Google" id="ProtNLM"/>
    </source>
</evidence>
<feature type="transmembrane region" description="Helical" evidence="1">
    <location>
        <begin position="342"/>
        <end position="363"/>
    </location>
</feature>
<comment type="caution">
    <text evidence="2">The sequence shown here is derived from an EMBL/GenBank/DDBJ whole genome shotgun (WGS) entry which is preliminary data.</text>
</comment>
<organism evidence="2 3">
    <name type="scientific">Hominibacterium faecale</name>
    <dbReference type="NCBI Taxonomy" id="2839743"/>
    <lineage>
        <taxon>Bacteria</taxon>
        <taxon>Bacillati</taxon>
        <taxon>Bacillota</taxon>
        <taxon>Clostridia</taxon>
        <taxon>Peptostreptococcales</taxon>
        <taxon>Anaerovoracaceae</taxon>
        <taxon>Hominibacterium</taxon>
    </lineage>
</organism>
<evidence type="ECO:0000313" key="2">
    <source>
        <dbReference type="EMBL" id="MCU7379040.1"/>
    </source>
</evidence>
<dbReference type="InterPro" id="IPR038728">
    <property type="entry name" value="YkvI-like"/>
</dbReference>
<keyword evidence="3" id="KW-1185">Reference proteome</keyword>
<keyword evidence="1" id="KW-0472">Membrane</keyword>
<feature type="transmembrane region" description="Helical" evidence="1">
    <location>
        <begin position="48"/>
        <end position="68"/>
    </location>
</feature>
<sequence length="378" mass="40694">MNTKTNAKTAVKVGVLGIAAPFIGMQVGAGFASGQELMSFFGNFGTKGLVGIVIVGFGYFMLGIMGALTARRMDSPYYDAVFAPKNNKYFRWFSNAVIIFLGLFGCLPIMYAAGASILEMQFGIPTIVGSIFMAVITLLSVMFGTRGFVNSLSIAVPVLVISSVIICIYLLFNPVDPSADFNPVSTNGLLQNWFLSSLLYLSYNMLCGIAVVAPLGPLAKSDRTIFWGSLIAGATVCVMAIICCKAIMENYDLVKDVDMPTAVMASKLSPIAGAVYAIALFLAVYTTAAASLFALDVQLNRLKEMKINLKMSKPVMLLIITIVAYLCSYGGFVGLVNFLYPFTGYFGFVILAGLIYNFFTVTIKRNGKEEKLAGKEGE</sequence>
<dbReference type="PANTHER" id="PTHR37814">
    <property type="entry name" value="CONSERVED MEMBRANE PROTEIN"/>
    <property type="match status" value="1"/>
</dbReference>
<dbReference type="PANTHER" id="PTHR37814:SF1">
    <property type="entry name" value="MEMBRANE PROTEIN"/>
    <property type="match status" value="1"/>
</dbReference>
<evidence type="ECO:0000256" key="1">
    <source>
        <dbReference type="SAM" id="Phobius"/>
    </source>
</evidence>
<dbReference type="AlphaFoldDB" id="A0A9J6QNT9"/>
<gene>
    <name evidence="2" type="ORF">OBO34_11840</name>
</gene>
<name>A0A9J6QNT9_9FIRM</name>
<dbReference type="EMBL" id="JAOSHN010000004">
    <property type="protein sequence ID" value="MCU7379040.1"/>
    <property type="molecule type" value="Genomic_DNA"/>
</dbReference>
<feature type="transmembrane region" description="Helical" evidence="1">
    <location>
        <begin position="268"/>
        <end position="295"/>
    </location>
</feature>
<accession>A0A9J6QNT9</accession>
<keyword evidence="1" id="KW-0812">Transmembrane</keyword>
<protein>
    <recommendedName>
        <fullName evidence="4">Membrane protein YkvI</fullName>
    </recommendedName>
</protein>